<dbReference type="GO" id="GO:0005524">
    <property type="term" value="F:ATP binding"/>
    <property type="evidence" value="ECO:0007669"/>
    <property type="project" value="UniProtKB-KW"/>
</dbReference>
<reference evidence="8 9" key="1">
    <citation type="submission" date="2019-06" db="EMBL/GenBank/DDBJ databases">
        <title>Genomic Encyclopedia of Type Strains, Phase IV (KMG-V): Genome sequencing to study the core and pangenomes of soil and plant-associated prokaryotes.</title>
        <authorList>
            <person name="Whitman W."/>
        </authorList>
    </citation>
    <scope>NUCLEOTIDE SEQUENCE [LARGE SCALE GENOMIC DNA]</scope>
    <source>
        <strain evidence="8 9">BR 11865</strain>
    </source>
</reference>
<dbReference type="InterPro" id="IPR017871">
    <property type="entry name" value="ABC_transporter-like_CS"/>
</dbReference>
<proteinExistence type="predicted"/>
<evidence type="ECO:0000256" key="2">
    <source>
        <dbReference type="ARBA" id="ARBA00022475"/>
    </source>
</evidence>
<evidence type="ECO:0000256" key="1">
    <source>
        <dbReference type="ARBA" id="ARBA00022448"/>
    </source>
</evidence>
<dbReference type="GO" id="GO:0016887">
    <property type="term" value="F:ATP hydrolysis activity"/>
    <property type="evidence" value="ECO:0007669"/>
    <property type="project" value="InterPro"/>
</dbReference>
<keyword evidence="1" id="KW-0813">Transport</keyword>
<dbReference type="PANTHER" id="PTHR43166">
    <property type="entry name" value="AMINO ACID IMPORT ATP-BINDING PROTEIN"/>
    <property type="match status" value="1"/>
</dbReference>
<evidence type="ECO:0000313" key="9">
    <source>
        <dbReference type="Proteomes" id="UP000316545"/>
    </source>
</evidence>
<dbReference type="InterPro" id="IPR012693">
    <property type="entry name" value="ABC_transpr_PhnC"/>
</dbReference>
<dbReference type="GO" id="GO:0015416">
    <property type="term" value="F:ABC-type phosphonate transporter activity"/>
    <property type="evidence" value="ECO:0007669"/>
    <property type="project" value="InterPro"/>
</dbReference>
<evidence type="ECO:0000256" key="3">
    <source>
        <dbReference type="ARBA" id="ARBA00022741"/>
    </source>
</evidence>
<dbReference type="EMBL" id="VITO01000011">
    <property type="protein sequence ID" value="TWB25002.1"/>
    <property type="molecule type" value="Genomic_DNA"/>
</dbReference>
<dbReference type="SMART" id="SM00382">
    <property type="entry name" value="AAA"/>
    <property type="match status" value="1"/>
</dbReference>
<feature type="domain" description="ABC transporter" evidence="7">
    <location>
        <begin position="17"/>
        <end position="264"/>
    </location>
</feature>
<protein>
    <submittedName>
        <fullName evidence="8">Phosphonate transport system ATP-binding protein</fullName>
    </submittedName>
</protein>
<keyword evidence="6" id="KW-0472">Membrane</keyword>
<evidence type="ECO:0000256" key="4">
    <source>
        <dbReference type="ARBA" id="ARBA00022840"/>
    </source>
</evidence>
<evidence type="ECO:0000256" key="6">
    <source>
        <dbReference type="ARBA" id="ARBA00023136"/>
    </source>
</evidence>
<keyword evidence="5" id="KW-1278">Translocase</keyword>
<sequence>MHAPLPPVRAIPVEPLMRAERLAKAFGGHAALADVSFSVRAGEVVAVLGPSGAGKTTLFRCLAGLAPPDAGSVRVWGQDIARTAGRDRRRLARDVAVVFQQFNLVGRLTALDNVLAGRLGHVPAWRGWSRRFGRADRLLALECLDRVGLLAKAEQRADTLSGGQQQRVAIARALAQRPRLIVADEPVASLDPATAAGVLDLLRDIARGPQGDDGAVGVVCSLHQVDLARAAADRIIGLAGGRVVADLPTSLFDAAAAARLYGNS</sequence>
<dbReference type="PROSITE" id="PS50893">
    <property type="entry name" value="ABC_TRANSPORTER_2"/>
    <property type="match status" value="1"/>
</dbReference>
<evidence type="ECO:0000313" key="8">
    <source>
        <dbReference type="EMBL" id="TWB25002.1"/>
    </source>
</evidence>
<dbReference type="NCBIfam" id="TIGR02315">
    <property type="entry name" value="ABC_phnC"/>
    <property type="match status" value="1"/>
</dbReference>
<dbReference type="Gene3D" id="3.40.50.300">
    <property type="entry name" value="P-loop containing nucleotide triphosphate hydrolases"/>
    <property type="match status" value="1"/>
</dbReference>
<dbReference type="InterPro" id="IPR003593">
    <property type="entry name" value="AAA+_ATPase"/>
</dbReference>
<dbReference type="SUPFAM" id="SSF52540">
    <property type="entry name" value="P-loop containing nucleoside triphosphate hydrolases"/>
    <property type="match status" value="1"/>
</dbReference>
<organism evidence="8 9">
    <name type="scientific">Nitrospirillum amazonense</name>
    <dbReference type="NCBI Taxonomy" id="28077"/>
    <lineage>
        <taxon>Bacteria</taxon>
        <taxon>Pseudomonadati</taxon>
        <taxon>Pseudomonadota</taxon>
        <taxon>Alphaproteobacteria</taxon>
        <taxon>Rhodospirillales</taxon>
        <taxon>Azospirillaceae</taxon>
        <taxon>Nitrospirillum</taxon>
    </lineage>
</organism>
<evidence type="ECO:0000259" key="7">
    <source>
        <dbReference type="PROSITE" id="PS50893"/>
    </source>
</evidence>
<dbReference type="PROSITE" id="PS00211">
    <property type="entry name" value="ABC_TRANSPORTER_1"/>
    <property type="match status" value="1"/>
</dbReference>
<dbReference type="GO" id="GO:0016020">
    <property type="term" value="C:membrane"/>
    <property type="evidence" value="ECO:0007669"/>
    <property type="project" value="InterPro"/>
</dbReference>
<gene>
    <name evidence="8" type="ORF">FBZ88_11179</name>
</gene>
<dbReference type="InterPro" id="IPR050086">
    <property type="entry name" value="MetN_ABC_transporter-like"/>
</dbReference>
<dbReference type="CDD" id="cd03256">
    <property type="entry name" value="ABC_PhnC_transporter"/>
    <property type="match status" value="1"/>
</dbReference>
<dbReference type="Proteomes" id="UP000316545">
    <property type="component" value="Unassembled WGS sequence"/>
</dbReference>
<dbReference type="PANTHER" id="PTHR43166:SF6">
    <property type="entry name" value="PHOSPHONATES IMPORT ATP-BINDING PROTEIN PHNC"/>
    <property type="match status" value="1"/>
</dbReference>
<comment type="caution">
    <text evidence="8">The sequence shown here is derived from an EMBL/GenBank/DDBJ whole genome shotgun (WGS) entry which is preliminary data.</text>
</comment>
<evidence type="ECO:0000256" key="5">
    <source>
        <dbReference type="ARBA" id="ARBA00022967"/>
    </source>
</evidence>
<keyword evidence="9" id="KW-1185">Reference proteome</keyword>
<keyword evidence="2" id="KW-1003">Cell membrane</keyword>
<keyword evidence="3" id="KW-0547">Nucleotide-binding</keyword>
<dbReference type="RefSeq" id="WP_145618409.1">
    <property type="nucleotide sequence ID" value="NZ_JAYNFR010000004.1"/>
</dbReference>
<name>A0A560FTS5_9PROT</name>
<keyword evidence="4 8" id="KW-0067">ATP-binding</keyword>
<dbReference type="InterPro" id="IPR027417">
    <property type="entry name" value="P-loop_NTPase"/>
</dbReference>
<dbReference type="AlphaFoldDB" id="A0A560FTS5"/>
<dbReference type="InterPro" id="IPR003439">
    <property type="entry name" value="ABC_transporter-like_ATP-bd"/>
</dbReference>
<accession>A0A560FTS5</accession>
<dbReference type="Pfam" id="PF00005">
    <property type="entry name" value="ABC_tran"/>
    <property type="match status" value="1"/>
</dbReference>